<keyword evidence="1" id="KW-0472">Membrane</keyword>
<dbReference type="EMBL" id="JAGSXH010000039">
    <property type="protein sequence ID" value="MBS2963975.1"/>
    <property type="molecule type" value="Genomic_DNA"/>
</dbReference>
<evidence type="ECO:0000256" key="1">
    <source>
        <dbReference type="SAM" id="Phobius"/>
    </source>
</evidence>
<sequence length="71" mass="7067">MLPAVQQGLFGANSAARGSAVARLVPPREVPAANSLGATVLLAGALFGPMAAGALTRSRACRRSTCSTRSG</sequence>
<dbReference type="AlphaFoldDB" id="A0A8J7WR32"/>
<dbReference type="RefSeq" id="WP_211468179.1">
    <property type="nucleotide sequence ID" value="NZ_JAGSXH010000039.1"/>
</dbReference>
<accession>A0A8J7WR32</accession>
<reference evidence="2" key="1">
    <citation type="submission" date="2021-04" db="EMBL/GenBank/DDBJ databases">
        <title>Genome based classification of Actinospica acidithermotolerans sp. nov., an actinobacterium isolated from an Indonesian hot spring.</title>
        <authorList>
            <person name="Kusuma A.B."/>
            <person name="Putra K.E."/>
            <person name="Nafisah S."/>
            <person name="Loh J."/>
            <person name="Nouioui I."/>
            <person name="Goodfellow M."/>
        </authorList>
    </citation>
    <scope>NUCLEOTIDE SEQUENCE</scope>
    <source>
        <strain evidence="2">DSM 45618</strain>
    </source>
</reference>
<proteinExistence type="predicted"/>
<evidence type="ECO:0000313" key="2">
    <source>
        <dbReference type="EMBL" id="MBS2963975.1"/>
    </source>
</evidence>
<organism evidence="2 3">
    <name type="scientific">Actinocrinis puniceicyclus</name>
    <dbReference type="NCBI Taxonomy" id="977794"/>
    <lineage>
        <taxon>Bacteria</taxon>
        <taxon>Bacillati</taxon>
        <taxon>Actinomycetota</taxon>
        <taxon>Actinomycetes</taxon>
        <taxon>Catenulisporales</taxon>
        <taxon>Actinospicaceae</taxon>
        <taxon>Actinocrinis</taxon>
    </lineage>
</organism>
<feature type="transmembrane region" description="Helical" evidence="1">
    <location>
        <begin position="36"/>
        <end position="55"/>
    </location>
</feature>
<name>A0A8J7WR32_9ACTN</name>
<keyword evidence="3" id="KW-1185">Reference proteome</keyword>
<gene>
    <name evidence="2" type="ORF">KGA66_13040</name>
</gene>
<dbReference type="Proteomes" id="UP000677913">
    <property type="component" value="Unassembled WGS sequence"/>
</dbReference>
<keyword evidence="1" id="KW-0812">Transmembrane</keyword>
<protein>
    <submittedName>
        <fullName evidence="2">Uncharacterized protein</fullName>
    </submittedName>
</protein>
<comment type="caution">
    <text evidence="2">The sequence shown here is derived from an EMBL/GenBank/DDBJ whole genome shotgun (WGS) entry which is preliminary data.</text>
</comment>
<evidence type="ECO:0000313" key="3">
    <source>
        <dbReference type="Proteomes" id="UP000677913"/>
    </source>
</evidence>
<keyword evidence="1" id="KW-1133">Transmembrane helix</keyword>